<comment type="caution">
    <text evidence="1">The sequence shown here is derived from an EMBL/GenBank/DDBJ whole genome shotgun (WGS) entry which is preliminary data.</text>
</comment>
<reference evidence="2" key="1">
    <citation type="submission" date="2017-09" db="EMBL/GenBank/DDBJ databases">
        <title>Depth-based differentiation of microbial function through sediment-hosted aquifers and enrichment of novel symbionts in the deep terrestrial subsurface.</title>
        <authorList>
            <person name="Probst A.J."/>
            <person name="Ladd B."/>
            <person name="Jarett J.K."/>
            <person name="Geller-Mcgrath D.E."/>
            <person name="Sieber C.M.K."/>
            <person name="Emerson J.B."/>
            <person name="Anantharaman K."/>
            <person name="Thomas B.C."/>
            <person name="Malmstrom R."/>
            <person name="Stieglmeier M."/>
            <person name="Klingl A."/>
            <person name="Woyke T."/>
            <person name="Ryan C.M."/>
            <person name="Banfield J.F."/>
        </authorList>
    </citation>
    <scope>NUCLEOTIDE SEQUENCE [LARGE SCALE GENOMIC DNA]</scope>
</reference>
<dbReference type="EMBL" id="PEXV01000152">
    <property type="protein sequence ID" value="PIS41129.1"/>
    <property type="molecule type" value="Genomic_DNA"/>
</dbReference>
<gene>
    <name evidence="1" type="ORF">COT25_04750</name>
</gene>
<accession>A0A2H0YS72</accession>
<evidence type="ECO:0000313" key="1">
    <source>
        <dbReference type="EMBL" id="PIS41129.1"/>
    </source>
</evidence>
<dbReference type="AlphaFoldDB" id="A0A2H0YS72"/>
<proteinExistence type="predicted"/>
<name>A0A2H0YS72_9BACT</name>
<feature type="non-terminal residue" evidence="1">
    <location>
        <position position="1"/>
    </location>
</feature>
<dbReference type="Proteomes" id="UP000228711">
    <property type="component" value="Unassembled WGS sequence"/>
</dbReference>
<sequence length="133" mass="15118">QNVNNANLTGFAAIDLPLEKGKDYQARWARIRIETTPGAYNTSMRFEYDIANQAATYMFIRKTDSMWGGSLNVTLGRFITPTAQFYPGPSGLQTIRWVYAFDCLRVYGLGLHGSYTYWKAEIHTTHTDDYLSA</sequence>
<evidence type="ECO:0000313" key="2">
    <source>
        <dbReference type="Proteomes" id="UP000228711"/>
    </source>
</evidence>
<protein>
    <submittedName>
        <fullName evidence="1">Uncharacterized protein</fullName>
    </submittedName>
</protein>
<organism evidence="1 2">
    <name type="scientific">Candidatus Kerfeldbacteria bacterium CG08_land_8_20_14_0_20_42_7</name>
    <dbReference type="NCBI Taxonomy" id="2014245"/>
    <lineage>
        <taxon>Bacteria</taxon>
        <taxon>Candidatus Kerfeldiibacteriota</taxon>
    </lineage>
</organism>